<evidence type="ECO:0000313" key="2">
    <source>
        <dbReference type="EMBL" id="KAG1802855.1"/>
    </source>
</evidence>
<accession>A0A9P7DU25</accession>
<protein>
    <recommendedName>
        <fullName evidence="1">Enoyl reductase (ER) domain-containing protein</fullName>
    </recommendedName>
</protein>
<keyword evidence="3" id="KW-1185">Reference proteome</keyword>
<dbReference type="Proteomes" id="UP000719766">
    <property type="component" value="Unassembled WGS sequence"/>
</dbReference>
<dbReference type="Pfam" id="PF00107">
    <property type="entry name" value="ADH_zinc_N"/>
    <property type="match status" value="1"/>
</dbReference>
<dbReference type="GO" id="GO:0016491">
    <property type="term" value="F:oxidoreductase activity"/>
    <property type="evidence" value="ECO:0007669"/>
    <property type="project" value="InterPro"/>
</dbReference>
<dbReference type="InterPro" id="IPR051397">
    <property type="entry name" value="Zn-ADH-like_protein"/>
</dbReference>
<dbReference type="Pfam" id="PF08240">
    <property type="entry name" value="ADH_N"/>
    <property type="match status" value="1"/>
</dbReference>
<dbReference type="SUPFAM" id="SSF51735">
    <property type="entry name" value="NAD(P)-binding Rossmann-fold domains"/>
    <property type="match status" value="1"/>
</dbReference>
<dbReference type="PANTHER" id="PTHR43677:SF4">
    <property type="entry name" value="QUINONE OXIDOREDUCTASE-LIKE PROTEIN 2"/>
    <property type="match status" value="1"/>
</dbReference>
<sequence>MRAYVVNKWVHPSELKLVDNAPEPKAAGDEIIVDVYSSALNFFDILQSQGKYQVKPPFPFTLGAEFAGKVAKDSPIPKGCPYKPGDRVFGQAQGCFADQVAVKWQAANRLPDNMTYDQGAGLFITWPTSYEALVGRAELKPGESILVHAAAGGVGIVAVQLAKALGATVIAAAGSQSKLDICKTYGGADYTVNYTEKDWQKEVLRITGGKGVNVVYDPVGRIAESLKCIAFKGRALVVGFAAGQIEKLPLNMVLLKNISVMGIFWGLYTSKEPSRIPIVWEELLGLFASGRIKPIIYDKVFSLDEVTVGLDALERRQTWGKVIVRVKDEEQRIVAKL</sequence>
<dbReference type="OrthoDB" id="10257049at2759"/>
<dbReference type="Gene3D" id="3.40.50.720">
    <property type="entry name" value="NAD(P)-binding Rossmann-like Domain"/>
    <property type="match status" value="1"/>
</dbReference>
<dbReference type="InterPro" id="IPR013149">
    <property type="entry name" value="ADH-like_C"/>
</dbReference>
<dbReference type="EMBL" id="JABBWE010000005">
    <property type="protein sequence ID" value="KAG1802855.1"/>
    <property type="molecule type" value="Genomic_DNA"/>
</dbReference>
<dbReference type="InterPro" id="IPR020843">
    <property type="entry name" value="ER"/>
</dbReference>
<dbReference type="InterPro" id="IPR013154">
    <property type="entry name" value="ADH-like_N"/>
</dbReference>
<dbReference type="RefSeq" id="XP_041165752.1">
    <property type="nucleotide sequence ID" value="XM_041301818.1"/>
</dbReference>
<proteinExistence type="predicted"/>
<dbReference type="InterPro" id="IPR011032">
    <property type="entry name" value="GroES-like_sf"/>
</dbReference>
<comment type="caution">
    <text evidence="2">The sequence shown here is derived from an EMBL/GenBank/DDBJ whole genome shotgun (WGS) entry which is preliminary data.</text>
</comment>
<evidence type="ECO:0000259" key="1">
    <source>
        <dbReference type="SMART" id="SM00829"/>
    </source>
</evidence>
<dbReference type="InterPro" id="IPR002364">
    <property type="entry name" value="Quin_OxRdtase/zeta-crystal_CS"/>
</dbReference>
<dbReference type="PROSITE" id="PS01162">
    <property type="entry name" value="QOR_ZETA_CRYSTAL"/>
    <property type="match status" value="1"/>
</dbReference>
<dbReference type="SUPFAM" id="SSF50129">
    <property type="entry name" value="GroES-like"/>
    <property type="match status" value="1"/>
</dbReference>
<reference evidence="2" key="1">
    <citation type="journal article" date="2020" name="New Phytol.">
        <title>Comparative genomics reveals dynamic genome evolution in host specialist ectomycorrhizal fungi.</title>
        <authorList>
            <person name="Lofgren L.A."/>
            <person name="Nguyen N.H."/>
            <person name="Vilgalys R."/>
            <person name="Ruytinx J."/>
            <person name="Liao H.L."/>
            <person name="Branco S."/>
            <person name="Kuo A."/>
            <person name="LaButti K."/>
            <person name="Lipzen A."/>
            <person name="Andreopoulos W."/>
            <person name="Pangilinan J."/>
            <person name="Riley R."/>
            <person name="Hundley H."/>
            <person name="Na H."/>
            <person name="Barry K."/>
            <person name="Grigoriev I.V."/>
            <person name="Stajich J.E."/>
            <person name="Kennedy P.G."/>
        </authorList>
    </citation>
    <scope>NUCLEOTIDE SEQUENCE</scope>
    <source>
        <strain evidence="2">S12</strain>
    </source>
</reference>
<dbReference type="PANTHER" id="PTHR43677">
    <property type="entry name" value="SHORT-CHAIN DEHYDROGENASE/REDUCTASE"/>
    <property type="match status" value="1"/>
</dbReference>
<dbReference type="AlphaFoldDB" id="A0A9P7DU25"/>
<dbReference type="GO" id="GO:0005739">
    <property type="term" value="C:mitochondrion"/>
    <property type="evidence" value="ECO:0007669"/>
    <property type="project" value="TreeGrafter"/>
</dbReference>
<dbReference type="InterPro" id="IPR036291">
    <property type="entry name" value="NAD(P)-bd_dom_sf"/>
</dbReference>
<evidence type="ECO:0000313" key="3">
    <source>
        <dbReference type="Proteomes" id="UP000719766"/>
    </source>
</evidence>
<dbReference type="GO" id="GO:0008270">
    <property type="term" value="F:zinc ion binding"/>
    <property type="evidence" value="ECO:0007669"/>
    <property type="project" value="InterPro"/>
</dbReference>
<dbReference type="CDD" id="cd08241">
    <property type="entry name" value="QOR1"/>
    <property type="match status" value="1"/>
</dbReference>
<organism evidence="2 3">
    <name type="scientific">Suillus plorans</name>
    <dbReference type="NCBI Taxonomy" id="116603"/>
    <lineage>
        <taxon>Eukaryota</taxon>
        <taxon>Fungi</taxon>
        <taxon>Dikarya</taxon>
        <taxon>Basidiomycota</taxon>
        <taxon>Agaricomycotina</taxon>
        <taxon>Agaricomycetes</taxon>
        <taxon>Agaricomycetidae</taxon>
        <taxon>Boletales</taxon>
        <taxon>Suillineae</taxon>
        <taxon>Suillaceae</taxon>
        <taxon>Suillus</taxon>
    </lineage>
</organism>
<dbReference type="SMART" id="SM00829">
    <property type="entry name" value="PKS_ER"/>
    <property type="match status" value="1"/>
</dbReference>
<dbReference type="Gene3D" id="3.90.180.10">
    <property type="entry name" value="Medium-chain alcohol dehydrogenases, catalytic domain"/>
    <property type="match status" value="1"/>
</dbReference>
<gene>
    <name evidence="2" type="ORF">HD556DRAFT_1332828</name>
</gene>
<feature type="domain" description="Enoyl reductase (ER)" evidence="1">
    <location>
        <begin position="10"/>
        <end position="324"/>
    </location>
</feature>
<name>A0A9P7DU25_9AGAM</name>
<dbReference type="GeneID" id="64595582"/>